<organism evidence="1 2">
    <name type="scientific">Folsomia candida</name>
    <name type="common">Springtail</name>
    <dbReference type="NCBI Taxonomy" id="158441"/>
    <lineage>
        <taxon>Eukaryota</taxon>
        <taxon>Metazoa</taxon>
        <taxon>Ecdysozoa</taxon>
        <taxon>Arthropoda</taxon>
        <taxon>Hexapoda</taxon>
        <taxon>Collembola</taxon>
        <taxon>Entomobryomorpha</taxon>
        <taxon>Isotomoidea</taxon>
        <taxon>Isotomidae</taxon>
        <taxon>Proisotominae</taxon>
        <taxon>Folsomia</taxon>
    </lineage>
</organism>
<name>A0A226D8D0_FOLCA</name>
<accession>A0A226D8D0</accession>
<evidence type="ECO:0000313" key="1">
    <source>
        <dbReference type="EMBL" id="OXA41380.1"/>
    </source>
</evidence>
<dbReference type="Gene3D" id="3.80.10.10">
    <property type="entry name" value="Ribonuclease Inhibitor"/>
    <property type="match status" value="1"/>
</dbReference>
<protein>
    <recommendedName>
        <fullName evidence="3">F-box domain-containing protein</fullName>
    </recommendedName>
</protein>
<comment type="caution">
    <text evidence="1">The sequence shown here is derived from an EMBL/GenBank/DDBJ whole genome shotgun (WGS) entry which is preliminary data.</text>
</comment>
<evidence type="ECO:0000313" key="2">
    <source>
        <dbReference type="Proteomes" id="UP000198287"/>
    </source>
</evidence>
<gene>
    <name evidence="1" type="ORF">Fcan01_23752</name>
</gene>
<dbReference type="Proteomes" id="UP000198287">
    <property type="component" value="Unassembled WGS sequence"/>
</dbReference>
<dbReference type="EMBL" id="LNIX01000029">
    <property type="protein sequence ID" value="OXA41380.1"/>
    <property type="molecule type" value="Genomic_DNA"/>
</dbReference>
<dbReference type="AlphaFoldDB" id="A0A226D8D0"/>
<reference evidence="1 2" key="1">
    <citation type="submission" date="2015-12" db="EMBL/GenBank/DDBJ databases">
        <title>The genome of Folsomia candida.</title>
        <authorList>
            <person name="Faddeeva A."/>
            <person name="Derks M.F."/>
            <person name="Anvar Y."/>
            <person name="Smit S."/>
            <person name="Van Straalen N."/>
            <person name="Roelofs D."/>
        </authorList>
    </citation>
    <scope>NUCLEOTIDE SEQUENCE [LARGE SCALE GENOMIC DNA]</scope>
    <source>
        <strain evidence="1 2">VU population</strain>
        <tissue evidence="1">Whole body</tissue>
    </source>
</reference>
<keyword evidence="2" id="KW-1185">Reference proteome</keyword>
<dbReference type="SUPFAM" id="SSF52047">
    <property type="entry name" value="RNI-like"/>
    <property type="match status" value="1"/>
</dbReference>
<dbReference type="InterPro" id="IPR032675">
    <property type="entry name" value="LRR_dom_sf"/>
</dbReference>
<sequence>MELAHQSNSCLVEDVVILICKSLSVKDIKNARLVSKVWNCGASYRLKELTRLHVDFNPRNLDISLIKEQLNFFPHHVCILLRGMTRIKAAMFSPELVPSGLNLRSLWISGCPRNKWDDLVVTLVGEMLANSSSSLEEVKYYGYIRPKFGEGVVFKKVKKLRVYSLQLRELSHICRIFLNTCPNLERLEMDYAGNNLWVRDPARFPSSLTSLIFNSVYLQEAWIGKNFAKQLYLNFPNPLRVLHLSQYCDEPEMHMSLYDLLQKHASTLVELGVTLKAYHRDLYLPPLPVLEFLEINVGRDHELWWLEEDEQGVDRETLGYAKFLPKLSRLHLMCGQHVDSTSLVDSFIPVDPNELEDYAGPGCRTVKNVVIRENLVDPARLKDRFEQYCYLCRVWPEAEIKWDTFP</sequence>
<proteinExistence type="predicted"/>
<evidence type="ECO:0008006" key="3">
    <source>
        <dbReference type="Google" id="ProtNLM"/>
    </source>
</evidence>